<dbReference type="EMBL" id="CP053085">
    <property type="protein sequence ID" value="QJR34844.1"/>
    <property type="molecule type" value="Genomic_DNA"/>
</dbReference>
<comment type="similarity">
    <text evidence="1">Belongs to the NAD(P)-dependent epimerase/dehydratase family.</text>
</comment>
<evidence type="ECO:0000313" key="4">
    <source>
        <dbReference type="Proteomes" id="UP000500938"/>
    </source>
</evidence>
<dbReference type="InterPro" id="IPR001509">
    <property type="entry name" value="Epimerase_deHydtase"/>
</dbReference>
<name>A0A6M4IIC4_9BACT</name>
<gene>
    <name evidence="3" type="ORF">HKW67_04605</name>
</gene>
<accession>A0A6M4IIC4</accession>
<dbReference type="InterPro" id="IPR036291">
    <property type="entry name" value="NAD(P)-bd_dom_sf"/>
</dbReference>
<reference evidence="3 4" key="1">
    <citation type="submission" date="2020-05" db="EMBL/GenBank/DDBJ databases">
        <title>Complete genome sequence of Gemmatimonas greenlandica TET16.</title>
        <authorList>
            <person name="Zeng Y."/>
        </authorList>
    </citation>
    <scope>NUCLEOTIDE SEQUENCE [LARGE SCALE GENOMIC DNA]</scope>
    <source>
        <strain evidence="3 4">TET16</strain>
    </source>
</reference>
<sequence length="323" mass="34664">MAKTVVVTGGAGFIGSHVADRFLAEGWEVTILDDLSSGREENIPSAARFVRGDITTPEAAALIRDGKFDVMCHLAAQIDVRRSVLDPVYDATRNILGTLNLMEAVRAGGHPTRTILSSTGGALYGDFDPPPSAESNSKDPEAPYGIAKLSIEYYLAYYGRVHGLDNVALRYGNVYGPRQDPHGEAGVVAIFCNRLLDGRALTVFGDGEQTRDYVYAGDVAGANFAAATVDLPPRGRLDARAFNIGTSIETSVNTLAETLRAVSSAHSPIDYAPARAGELARSALNTTKAQAVLGWTPKVTLREGLENTYRFFADRRARLETQA</sequence>
<dbReference type="RefSeq" id="WP_171224271.1">
    <property type="nucleotide sequence ID" value="NZ_CP053085.1"/>
</dbReference>
<proteinExistence type="inferred from homology"/>
<evidence type="ECO:0000313" key="3">
    <source>
        <dbReference type="EMBL" id="QJR34844.1"/>
    </source>
</evidence>
<dbReference type="Gene3D" id="3.40.50.720">
    <property type="entry name" value="NAD(P)-binding Rossmann-like Domain"/>
    <property type="match status" value="1"/>
</dbReference>
<dbReference type="Pfam" id="PF01370">
    <property type="entry name" value="Epimerase"/>
    <property type="match status" value="1"/>
</dbReference>
<evidence type="ECO:0000259" key="2">
    <source>
        <dbReference type="Pfam" id="PF01370"/>
    </source>
</evidence>
<dbReference type="Gene3D" id="3.90.25.10">
    <property type="entry name" value="UDP-galactose 4-epimerase, domain 1"/>
    <property type="match status" value="1"/>
</dbReference>
<dbReference type="SUPFAM" id="SSF51735">
    <property type="entry name" value="NAD(P)-binding Rossmann-fold domains"/>
    <property type="match status" value="1"/>
</dbReference>
<feature type="domain" description="NAD-dependent epimerase/dehydratase" evidence="2">
    <location>
        <begin position="5"/>
        <end position="245"/>
    </location>
</feature>
<dbReference type="PANTHER" id="PTHR43000">
    <property type="entry name" value="DTDP-D-GLUCOSE 4,6-DEHYDRATASE-RELATED"/>
    <property type="match status" value="1"/>
</dbReference>
<dbReference type="KEGG" id="ggr:HKW67_04605"/>
<dbReference type="AlphaFoldDB" id="A0A6M4IIC4"/>
<protein>
    <submittedName>
        <fullName evidence="3">NAD-dependent epimerase/dehydratase family protein</fullName>
    </submittedName>
</protein>
<dbReference type="Proteomes" id="UP000500938">
    <property type="component" value="Chromosome"/>
</dbReference>
<evidence type="ECO:0000256" key="1">
    <source>
        <dbReference type="ARBA" id="ARBA00007637"/>
    </source>
</evidence>
<keyword evidence="4" id="KW-1185">Reference proteome</keyword>
<organism evidence="3 4">
    <name type="scientific">Gemmatimonas groenlandica</name>
    <dbReference type="NCBI Taxonomy" id="2732249"/>
    <lineage>
        <taxon>Bacteria</taxon>
        <taxon>Pseudomonadati</taxon>
        <taxon>Gemmatimonadota</taxon>
        <taxon>Gemmatimonadia</taxon>
        <taxon>Gemmatimonadales</taxon>
        <taxon>Gemmatimonadaceae</taxon>
        <taxon>Gemmatimonas</taxon>
    </lineage>
</organism>